<dbReference type="AlphaFoldDB" id="A0A1T4KJ35"/>
<dbReference type="InterPro" id="IPR050545">
    <property type="entry name" value="Mycobact_MmpL"/>
</dbReference>
<keyword evidence="8" id="KW-0012">Acyltransferase</keyword>
<keyword evidence="3 6" id="KW-0812">Transmembrane</keyword>
<dbReference type="SUPFAM" id="SSF69593">
    <property type="entry name" value="Glycerol-3-phosphate (1)-acyltransferase"/>
    <property type="match status" value="1"/>
</dbReference>
<feature type="transmembrane region" description="Helical" evidence="6">
    <location>
        <begin position="390"/>
        <end position="409"/>
    </location>
</feature>
<evidence type="ECO:0000256" key="1">
    <source>
        <dbReference type="ARBA" id="ARBA00004651"/>
    </source>
</evidence>
<organism evidence="8 9">
    <name type="scientific">Segatella oulorum</name>
    <dbReference type="NCBI Taxonomy" id="28136"/>
    <lineage>
        <taxon>Bacteria</taxon>
        <taxon>Pseudomonadati</taxon>
        <taxon>Bacteroidota</taxon>
        <taxon>Bacteroidia</taxon>
        <taxon>Bacteroidales</taxon>
        <taxon>Prevotellaceae</taxon>
        <taxon>Segatella</taxon>
    </lineage>
</organism>
<dbReference type="Pfam" id="PF03176">
    <property type="entry name" value="MMPL"/>
    <property type="match status" value="2"/>
</dbReference>
<dbReference type="Pfam" id="PF01553">
    <property type="entry name" value="Acyltransferase"/>
    <property type="match status" value="1"/>
</dbReference>
<protein>
    <submittedName>
        <fullName evidence="8">1-acyl-sn-glycerol-3-phosphate acyltransferases</fullName>
    </submittedName>
</protein>
<dbReference type="eggNOG" id="COG0204">
    <property type="taxonomic scope" value="Bacteria"/>
</dbReference>
<sequence length="1193" mass="134293">MVSIVLKVYDFLRMHRFMRLFSFLVTTALLVALILTLQYKEDISDFLPLSSTHQSGLKVYQDISGANKIFVIFQAKEGQRTDADAMVSAIERFTTNLQAADTAGIARQLTAQVDIEKMQQVVDFVYRYMPLFLTSHDYQRMDSLLREPGFAARQLQEDKRMLMFPTGNMLTSNIRRDPLGLFTPVVAKLQQRHLSLNYELYDGYIFSPDMKRAIVMVESPFGSSETEHNTQLIALLKAQAAKVKQSQPALEVHLTGGPVIAVGNATQIKTDSLLSVTLAILLITVLLFLTFRRLKNLLLIVLAVAWGWLFAMGGLALVHDHVSVIVIGISSVILGIAINYPLHFISHLSHTSTIRSALKEITAPLLVGNVTTVGAFLALVPLQSVALRDLGLFSSFLLVGTILLVLIYLPHVVKPVKAKPWNRFARFTDISLERKRGVVWAIVLLTGVLGYFSLQTKFDADMSHINYMTEEQKADMRYFQTLLQRDTTTEKVYVVAHGATMDEALQHNQLLQPALERVQHHVKGSTLSTCAPFLASNAEQVRRLKQWAAFRQRHKNLPDVLRHEGMKAGFAPDSFHDFEVMFNGKFMPLSPASFAPLTSTAFQSNLSHDSIAGTFSVVNVLDVAPQAVAKIEQQFTGDTCYSFDVKSMNSALANNLSDNFNYIGWACALIVFFFLWFSFGNIELALLSFLPMAVSWVWILGIMSLLNIQFNIVNVILATFIFGQGDDYTIFITEGVSYEYAYRRKLLAAYKQSIIISALIMFIGIGSLILAKHPALHSLAEVTIVGMFAVVLMAYILPPLLYSGLVGTKNHYRRRPYSLKPFLVMALSATVFFAQLAYIYALGFRLFVLTKPNLRKRKRFQARVHRLFRYDLQHIPTVAWHEDAAIAKALEEPAVVVCNHQSMLDAAIVMALSPRLLIVANERASLNPVIRKVFDWFGHIRLVGSQALNVQLLQQALAEGYSIVLFPEGERNAHSSILRFHKGAFHVAETLQVDVVPLLLHGVNEVLPRNSWCVFAGKITVGMGQRILAADTTWGEDYVVRTKRVHQYYVDWYREVAEQIETADYYRRLTLDKYRFKGVDVMREVKRNLRKFDNYAAWVDTPCTAQRVAVLNSGWGEFALLFALTHRHIEVIAVEADADKTQLARYVADGLSLKWKAVETLSANDMADAVIFLLNPSVEERARFEGRNVVVIE</sequence>
<feature type="transmembrane region" description="Helical" evidence="6">
    <location>
        <begin position="749"/>
        <end position="770"/>
    </location>
</feature>
<dbReference type="EMBL" id="FUXK01000001">
    <property type="protein sequence ID" value="SJZ42385.1"/>
    <property type="molecule type" value="Genomic_DNA"/>
</dbReference>
<dbReference type="Gene3D" id="1.20.1640.10">
    <property type="entry name" value="Multidrug efflux transporter AcrB transmembrane domain"/>
    <property type="match status" value="2"/>
</dbReference>
<dbReference type="Proteomes" id="UP000190065">
    <property type="component" value="Unassembled WGS sequence"/>
</dbReference>
<dbReference type="SMART" id="SM00563">
    <property type="entry name" value="PlsC"/>
    <property type="match status" value="1"/>
</dbReference>
<keyword evidence="5 6" id="KW-0472">Membrane</keyword>
<dbReference type="CDD" id="cd07989">
    <property type="entry name" value="LPLAT_AGPAT-like"/>
    <property type="match status" value="1"/>
</dbReference>
<keyword evidence="4 6" id="KW-1133">Transmembrane helix</keyword>
<feature type="transmembrane region" description="Helical" evidence="6">
    <location>
        <begin position="298"/>
        <end position="318"/>
    </location>
</feature>
<reference evidence="8 9" key="1">
    <citation type="submission" date="2017-02" db="EMBL/GenBank/DDBJ databases">
        <authorList>
            <person name="Peterson S.W."/>
        </authorList>
    </citation>
    <scope>NUCLEOTIDE SEQUENCE [LARGE SCALE GENOMIC DNA]</scope>
    <source>
        <strain evidence="8 9">ATCC 43324</strain>
    </source>
</reference>
<evidence type="ECO:0000313" key="8">
    <source>
        <dbReference type="EMBL" id="SJZ42385.1"/>
    </source>
</evidence>
<gene>
    <name evidence="8" type="ORF">SAMN02745202_00076</name>
</gene>
<dbReference type="InterPro" id="IPR004869">
    <property type="entry name" value="MMPL_dom"/>
</dbReference>
<proteinExistence type="predicted"/>
<feature type="transmembrane region" description="Helical" evidence="6">
    <location>
        <begin position="437"/>
        <end position="454"/>
    </location>
</feature>
<keyword evidence="8" id="KW-0808">Transferase</keyword>
<evidence type="ECO:0000313" key="9">
    <source>
        <dbReference type="Proteomes" id="UP000190065"/>
    </source>
</evidence>
<dbReference type="InterPro" id="IPR002123">
    <property type="entry name" value="Plipid/glycerol_acylTrfase"/>
</dbReference>
<feature type="transmembrane region" description="Helical" evidence="6">
    <location>
        <begin position="324"/>
        <end position="342"/>
    </location>
</feature>
<evidence type="ECO:0000259" key="7">
    <source>
        <dbReference type="SMART" id="SM00563"/>
    </source>
</evidence>
<feature type="transmembrane region" description="Helical" evidence="6">
    <location>
        <begin position="363"/>
        <end position="384"/>
    </location>
</feature>
<feature type="transmembrane region" description="Helical" evidence="6">
    <location>
        <begin position="273"/>
        <end position="291"/>
    </location>
</feature>
<evidence type="ECO:0000256" key="2">
    <source>
        <dbReference type="ARBA" id="ARBA00022475"/>
    </source>
</evidence>
<dbReference type="RefSeq" id="WP_025069741.1">
    <property type="nucleotide sequence ID" value="NZ_FUXK01000001.1"/>
</dbReference>
<dbReference type="GO" id="GO:0016746">
    <property type="term" value="F:acyltransferase activity"/>
    <property type="evidence" value="ECO:0007669"/>
    <property type="project" value="UniProtKB-KW"/>
</dbReference>
<evidence type="ECO:0000256" key="6">
    <source>
        <dbReference type="SAM" id="Phobius"/>
    </source>
</evidence>
<evidence type="ECO:0000256" key="4">
    <source>
        <dbReference type="ARBA" id="ARBA00022989"/>
    </source>
</evidence>
<dbReference type="GO" id="GO:0005886">
    <property type="term" value="C:plasma membrane"/>
    <property type="evidence" value="ECO:0007669"/>
    <property type="project" value="UniProtKB-SubCell"/>
</dbReference>
<dbReference type="PANTHER" id="PTHR33406">
    <property type="entry name" value="MEMBRANE PROTEIN MJ1562-RELATED"/>
    <property type="match status" value="1"/>
</dbReference>
<accession>A0A1T4KJ35</accession>
<keyword evidence="2" id="KW-1003">Cell membrane</keyword>
<feature type="transmembrane region" description="Helical" evidence="6">
    <location>
        <begin position="696"/>
        <end position="722"/>
    </location>
</feature>
<evidence type="ECO:0000256" key="3">
    <source>
        <dbReference type="ARBA" id="ARBA00022692"/>
    </source>
</evidence>
<dbReference type="SUPFAM" id="SSF82866">
    <property type="entry name" value="Multidrug efflux transporter AcrB transmembrane domain"/>
    <property type="match status" value="2"/>
</dbReference>
<evidence type="ECO:0000256" key="5">
    <source>
        <dbReference type="ARBA" id="ARBA00023136"/>
    </source>
</evidence>
<feature type="domain" description="Phospholipid/glycerol acyltransferase" evidence="7">
    <location>
        <begin position="894"/>
        <end position="1003"/>
    </location>
</feature>
<dbReference type="eggNOG" id="COG4258">
    <property type="taxonomic scope" value="Bacteria"/>
</dbReference>
<dbReference type="PANTHER" id="PTHR33406:SF13">
    <property type="entry name" value="MEMBRANE PROTEIN YDFJ"/>
    <property type="match status" value="1"/>
</dbReference>
<feature type="transmembrane region" description="Helical" evidence="6">
    <location>
        <begin position="822"/>
        <end position="848"/>
    </location>
</feature>
<dbReference type="STRING" id="28136.SAMN02745202_00076"/>
<feature type="transmembrane region" description="Helical" evidence="6">
    <location>
        <begin position="662"/>
        <end position="684"/>
    </location>
</feature>
<feature type="transmembrane region" description="Helical" evidence="6">
    <location>
        <begin position="782"/>
        <end position="802"/>
    </location>
</feature>
<comment type="subcellular location">
    <subcellularLocation>
        <location evidence="1">Cell membrane</location>
        <topology evidence="1">Multi-pass membrane protein</topology>
    </subcellularLocation>
</comment>
<name>A0A1T4KJ35_9BACT</name>